<dbReference type="AlphaFoldDB" id="A0A2W0H9H5"/>
<evidence type="ECO:0000259" key="1">
    <source>
        <dbReference type="PROSITE" id="PS51192"/>
    </source>
</evidence>
<protein>
    <recommendedName>
        <fullName evidence="5">DEAD/DEAH box helicase</fullName>
    </recommendedName>
</protein>
<dbReference type="Gene3D" id="3.40.50.300">
    <property type="entry name" value="P-loop containing nucleotide triphosphate hydrolases"/>
    <property type="match status" value="2"/>
</dbReference>
<dbReference type="SUPFAM" id="SSF52540">
    <property type="entry name" value="P-loop containing nucleoside triphosphate hydrolases"/>
    <property type="match status" value="1"/>
</dbReference>
<dbReference type="PANTHER" id="PTHR47396">
    <property type="entry name" value="TYPE I RESTRICTION ENZYME ECOKI R PROTEIN"/>
    <property type="match status" value="1"/>
</dbReference>
<dbReference type="PANTHER" id="PTHR47396:SF1">
    <property type="entry name" value="ATP-DEPENDENT HELICASE IRC3-RELATED"/>
    <property type="match status" value="1"/>
</dbReference>
<dbReference type="OrthoDB" id="9802848at2"/>
<dbReference type="GO" id="GO:0016787">
    <property type="term" value="F:hydrolase activity"/>
    <property type="evidence" value="ECO:0007669"/>
    <property type="project" value="InterPro"/>
</dbReference>
<reference evidence="3 4" key="1">
    <citation type="submission" date="2017-10" db="EMBL/GenBank/DDBJ databases">
        <title>Bacillus sp. nov., a halophilic bacterium isolated from a Yangshapao Lake.</title>
        <authorList>
            <person name="Wang H."/>
        </authorList>
    </citation>
    <scope>NUCLEOTIDE SEQUENCE [LARGE SCALE GENOMIC DNA]</scope>
    <source>
        <strain evidence="3 4">YSP-3</strain>
    </source>
</reference>
<dbReference type="CDD" id="cd18799">
    <property type="entry name" value="SF2_C_EcoAI-like"/>
    <property type="match status" value="1"/>
</dbReference>
<organism evidence="3 4">
    <name type="scientific">Alteribacter lacisalsi</name>
    <dbReference type="NCBI Taxonomy" id="2045244"/>
    <lineage>
        <taxon>Bacteria</taxon>
        <taxon>Bacillati</taxon>
        <taxon>Bacillota</taxon>
        <taxon>Bacilli</taxon>
        <taxon>Bacillales</taxon>
        <taxon>Bacillaceae</taxon>
        <taxon>Alteribacter</taxon>
    </lineage>
</organism>
<dbReference type="InterPro" id="IPR006935">
    <property type="entry name" value="Helicase/UvrB_N"/>
</dbReference>
<accession>A0A2W0H9H5</accession>
<dbReference type="InterPro" id="IPR001650">
    <property type="entry name" value="Helicase_C-like"/>
</dbReference>
<name>A0A2W0H9H5_9BACI</name>
<dbReference type="GO" id="GO:0003677">
    <property type="term" value="F:DNA binding"/>
    <property type="evidence" value="ECO:0007669"/>
    <property type="project" value="InterPro"/>
</dbReference>
<dbReference type="Pfam" id="PF00271">
    <property type="entry name" value="Helicase_C"/>
    <property type="match status" value="1"/>
</dbReference>
<dbReference type="CDD" id="cd18032">
    <property type="entry name" value="DEXHc_RE_I_III_res"/>
    <property type="match status" value="1"/>
</dbReference>
<dbReference type="InterPro" id="IPR027417">
    <property type="entry name" value="P-loop_NTPase"/>
</dbReference>
<keyword evidence="4" id="KW-1185">Reference proteome</keyword>
<dbReference type="RefSeq" id="WP_142669849.1">
    <property type="nucleotide sequence ID" value="NZ_PDOF01000001.1"/>
</dbReference>
<dbReference type="GO" id="GO:0005524">
    <property type="term" value="F:ATP binding"/>
    <property type="evidence" value="ECO:0007669"/>
    <property type="project" value="InterPro"/>
</dbReference>
<evidence type="ECO:0008006" key="5">
    <source>
        <dbReference type="Google" id="ProtNLM"/>
    </source>
</evidence>
<evidence type="ECO:0000259" key="2">
    <source>
        <dbReference type="PROSITE" id="PS51194"/>
    </source>
</evidence>
<sequence>MLKEYKSLWERSNPADAKFLLDFKRMHEKLERMVVREREIYEEPIYFTPNSMQRKAMETLERLRSLGESKTLVVAATGAGKTFMSAFDVLRFKPKKLLFIVHREEILQRAKDTFESLLENFSVTCGFLTGNKKEFGADYLFASIQTLAKHYHKFQPKEFDYIIYDEAHHSAAASYGNVLDYFTPQFTLGMTATPERGDGVSIFEIFEHNVALEVGLHDALADDIIVPFHYFGITDVDGIDLSDVAPEDIDEITFRLNVKERVDLIHEKMLFYGHDVPVRKGLGFCASREHAEFKANEFNRLGIESDYLTSHTHTKIRQKRIKDLESDHHPLQFLFTVDIFNEGIDIPSVNLVLMLRPTNSPIIFIQQLGRGLRKHRNKQFLTVLDFIGNYAKSFLIAIALNGQRYYDKETLKVAVATGFAHVPGATHIQMDQIAQDQILAQLEQERFTSMKYLKEEYEEFKRVRSGRVPYFLMDYHKYDGAPDPVGFCEKKLDLRFVCWESGER</sequence>
<dbReference type="PROSITE" id="PS51194">
    <property type="entry name" value="HELICASE_CTER"/>
    <property type="match status" value="1"/>
</dbReference>
<dbReference type="InterPro" id="IPR050742">
    <property type="entry name" value="Helicase_Restrict-Modif_Enz"/>
</dbReference>
<dbReference type="EMBL" id="PDOF01000001">
    <property type="protein sequence ID" value="PYZ97581.1"/>
    <property type="molecule type" value="Genomic_DNA"/>
</dbReference>
<dbReference type="Proteomes" id="UP000248066">
    <property type="component" value="Unassembled WGS sequence"/>
</dbReference>
<gene>
    <name evidence="3" type="ORF">CR205_03020</name>
</gene>
<comment type="caution">
    <text evidence="3">The sequence shown here is derived from an EMBL/GenBank/DDBJ whole genome shotgun (WGS) entry which is preliminary data.</text>
</comment>
<evidence type="ECO:0000313" key="3">
    <source>
        <dbReference type="EMBL" id="PYZ97581.1"/>
    </source>
</evidence>
<dbReference type="InterPro" id="IPR014001">
    <property type="entry name" value="Helicase_ATP-bd"/>
</dbReference>
<dbReference type="PROSITE" id="PS51192">
    <property type="entry name" value="HELICASE_ATP_BIND_1"/>
    <property type="match status" value="1"/>
</dbReference>
<feature type="domain" description="Helicase ATP-binding" evidence="1">
    <location>
        <begin position="62"/>
        <end position="212"/>
    </location>
</feature>
<dbReference type="SMART" id="SM00487">
    <property type="entry name" value="DEXDc"/>
    <property type="match status" value="1"/>
</dbReference>
<dbReference type="Pfam" id="PF04851">
    <property type="entry name" value="ResIII"/>
    <property type="match status" value="1"/>
</dbReference>
<dbReference type="SMART" id="SM00490">
    <property type="entry name" value="HELICc"/>
    <property type="match status" value="1"/>
</dbReference>
<feature type="domain" description="Helicase C-terminal" evidence="2">
    <location>
        <begin position="257"/>
        <end position="419"/>
    </location>
</feature>
<dbReference type="GO" id="GO:0005829">
    <property type="term" value="C:cytosol"/>
    <property type="evidence" value="ECO:0007669"/>
    <property type="project" value="TreeGrafter"/>
</dbReference>
<proteinExistence type="predicted"/>
<evidence type="ECO:0000313" key="4">
    <source>
        <dbReference type="Proteomes" id="UP000248066"/>
    </source>
</evidence>